<dbReference type="GO" id="GO:0047617">
    <property type="term" value="F:fatty acyl-CoA hydrolase activity"/>
    <property type="evidence" value="ECO:0007669"/>
    <property type="project" value="TreeGrafter"/>
</dbReference>
<dbReference type="EMBL" id="CP014692">
    <property type="protein sequence ID" value="AQS84880.1"/>
    <property type="molecule type" value="Genomic_DNA"/>
</dbReference>
<dbReference type="RefSeq" id="WP_077812924.1">
    <property type="nucleotide sequence ID" value="NZ_CP014692.1"/>
</dbReference>
<dbReference type="NCBIfam" id="TIGR00051">
    <property type="entry name" value="YbgC/FadM family acyl-CoA thioesterase"/>
    <property type="match status" value="1"/>
</dbReference>
<dbReference type="KEGG" id="aace:A0U92_08935"/>
<dbReference type="PANTHER" id="PTHR31793:SF37">
    <property type="entry name" value="ACYL-COA THIOESTER HYDROLASE YBGC"/>
    <property type="match status" value="1"/>
</dbReference>
<dbReference type="FunFam" id="3.10.129.10:FF:000004">
    <property type="entry name" value="Tol-pal system-associated acyl-CoA thioesterase"/>
    <property type="match status" value="1"/>
</dbReference>
<dbReference type="Pfam" id="PF13279">
    <property type="entry name" value="4HBT_2"/>
    <property type="match status" value="1"/>
</dbReference>
<dbReference type="eggNOG" id="COG0824">
    <property type="taxonomic scope" value="Bacteria"/>
</dbReference>
<protein>
    <submittedName>
        <fullName evidence="3">4-hydroxybenzoyl-CoA thioesterase</fullName>
    </submittedName>
</protein>
<reference evidence="3 4" key="1">
    <citation type="submission" date="2016-03" db="EMBL/GenBank/DDBJ databases">
        <title>Acetic acid bacteria sequencing.</title>
        <authorList>
            <person name="Brandt J."/>
            <person name="Jakob F."/>
            <person name="Vogel R.F."/>
        </authorList>
    </citation>
    <scope>NUCLEOTIDE SEQUENCE [LARGE SCALE GENOMIC DNA]</scope>
    <source>
        <strain evidence="3 4">TMW2.1153</strain>
    </source>
</reference>
<accession>A0A1U9KGG5</accession>
<proteinExistence type="inferred from homology"/>
<dbReference type="AlphaFoldDB" id="A0A1U9KGG5"/>
<dbReference type="SUPFAM" id="SSF54637">
    <property type="entry name" value="Thioesterase/thiol ester dehydrase-isomerase"/>
    <property type="match status" value="1"/>
</dbReference>
<dbReference type="PANTHER" id="PTHR31793">
    <property type="entry name" value="4-HYDROXYBENZOYL-COA THIOESTERASE FAMILY MEMBER"/>
    <property type="match status" value="1"/>
</dbReference>
<gene>
    <name evidence="3" type="ORF">A0U92_08935</name>
</gene>
<dbReference type="STRING" id="435.A0U92_08935"/>
<dbReference type="InterPro" id="IPR029069">
    <property type="entry name" value="HotDog_dom_sf"/>
</dbReference>
<comment type="similarity">
    <text evidence="1">Belongs to the 4-hydroxybenzoyl-CoA thioesterase family.</text>
</comment>
<dbReference type="InterPro" id="IPR006684">
    <property type="entry name" value="YbgC/YbaW"/>
</dbReference>
<dbReference type="InterPro" id="IPR008272">
    <property type="entry name" value="HB-CoA_thioesterase_AS"/>
</dbReference>
<organism evidence="3 4">
    <name type="scientific">Acetobacter aceti</name>
    <dbReference type="NCBI Taxonomy" id="435"/>
    <lineage>
        <taxon>Bacteria</taxon>
        <taxon>Pseudomonadati</taxon>
        <taxon>Pseudomonadota</taxon>
        <taxon>Alphaproteobacteria</taxon>
        <taxon>Acetobacterales</taxon>
        <taxon>Acetobacteraceae</taxon>
        <taxon>Acetobacter</taxon>
        <taxon>Acetobacter subgen. Acetobacter</taxon>
    </lineage>
</organism>
<dbReference type="PIRSF" id="PIRSF003230">
    <property type="entry name" value="YbgC"/>
    <property type="match status" value="1"/>
</dbReference>
<dbReference type="PROSITE" id="PS01328">
    <property type="entry name" value="4HBCOA_THIOESTERASE"/>
    <property type="match status" value="1"/>
</dbReference>
<evidence type="ECO:0000256" key="1">
    <source>
        <dbReference type="ARBA" id="ARBA00005953"/>
    </source>
</evidence>
<dbReference type="InterPro" id="IPR050563">
    <property type="entry name" value="4-hydroxybenzoyl-CoA_TE"/>
</dbReference>
<dbReference type="OrthoDB" id="9808429at2"/>
<dbReference type="Gene3D" id="3.10.129.10">
    <property type="entry name" value="Hotdog Thioesterase"/>
    <property type="match status" value="1"/>
</dbReference>
<dbReference type="InterPro" id="IPR014166">
    <property type="entry name" value="Tol-Pal_acyl-CoA_thioesterase"/>
</dbReference>
<name>A0A1U9KGG5_ACEAC</name>
<dbReference type="CDD" id="cd00586">
    <property type="entry name" value="4HBT"/>
    <property type="match status" value="1"/>
</dbReference>
<evidence type="ECO:0000313" key="4">
    <source>
        <dbReference type="Proteomes" id="UP000188937"/>
    </source>
</evidence>
<evidence type="ECO:0000256" key="2">
    <source>
        <dbReference type="ARBA" id="ARBA00022801"/>
    </source>
</evidence>
<dbReference type="NCBIfam" id="TIGR02799">
    <property type="entry name" value="thio_ybgC"/>
    <property type="match status" value="1"/>
</dbReference>
<evidence type="ECO:0000313" key="3">
    <source>
        <dbReference type="EMBL" id="AQS84880.1"/>
    </source>
</evidence>
<keyword evidence="2" id="KW-0378">Hydrolase</keyword>
<dbReference type="Proteomes" id="UP000188937">
    <property type="component" value="Chromosome"/>
</dbReference>
<sequence length="135" mass="15632">MTIHNIDFRIYYEDTDAGGVVYHARYLAFAERARTEAIRSEGMSAMDLLNDYGLLFVVRNATLDYRRPLRLDDVFTVQTRLKAQAAATCRLEQNFIKDDEIHVHTDVRLACIRAEDGRPARFPPSWRALLARLEE</sequence>
<keyword evidence="4" id="KW-1185">Reference proteome</keyword>